<proteinExistence type="predicted"/>
<dbReference type="GO" id="GO:0008270">
    <property type="term" value="F:zinc ion binding"/>
    <property type="evidence" value="ECO:0007669"/>
    <property type="project" value="UniProtKB-KW"/>
</dbReference>
<feature type="compositionally biased region" description="Basic and acidic residues" evidence="2">
    <location>
        <begin position="77"/>
        <end position="93"/>
    </location>
</feature>
<gene>
    <name evidence="4" type="ORF">LTRI10_LOCUS2845</name>
</gene>
<keyword evidence="1" id="KW-0479">Metal-binding</keyword>
<feature type="domain" description="CCHC-type" evidence="3">
    <location>
        <begin position="51"/>
        <end position="65"/>
    </location>
</feature>
<dbReference type="Proteomes" id="UP001497516">
    <property type="component" value="Chromosome 1"/>
</dbReference>
<feature type="region of interest" description="Disordered" evidence="2">
    <location>
        <begin position="77"/>
        <end position="114"/>
    </location>
</feature>
<dbReference type="InterPro" id="IPR001878">
    <property type="entry name" value="Znf_CCHC"/>
</dbReference>
<organism evidence="4 5">
    <name type="scientific">Linum trigynum</name>
    <dbReference type="NCBI Taxonomy" id="586398"/>
    <lineage>
        <taxon>Eukaryota</taxon>
        <taxon>Viridiplantae</taxon>
        <taxon>Streptophyta</taxon>
        <taxon>Embryophyta</taxon>
        <taxon>Tracheophyta</taxon>
        <taxon>Spermatophyta</taxon>
        <taxon>Magnoliopsida</taxon>
        <taxon>eudicotyledons</taxon>
        <taxon>Gunneridae</taxon>
        <taxon>Pentapetalae</taxon>
        <taxon>rosids</taxon>
        <taxon>fabids</taxon>
        <taxon>Malpighiales</taxon>
        <taxon>Linaceae</taxon>
        <taxon>Linum</taxon>
    </lineage>
</organism>
<keyword evidence="5" id="KW-1185">Reference proteome</keyword>
<dbReference type="AlphaFoldDB" id="A0AAV2CGW3"/>
<dbReference type="PROSITE" id="PS50158">
    <property type="entry name" value="ZF_CCHC"/>
    <property type="match status" value="1"/>
</dbReference>
<reference evidence="4 5" key="1">
    <citation type="submission" date="2024-04" db="EMBL/GenBank/DDBJ databases">
        <authorList>
            <person name="Fracassetti M."/>
        </authorList>
    </citation>
    <scope>NUCLEOTIDE SEQUENCE [LARGE SCALE GENOMIC DNA]</scope>
</reference>
<sequence>MLFMPKLSKAYQLVLNDYDQCRIAAGNCPTPEAGAFFTMDDPRRGADEKPKCIQCGKQGHLKKRCFNLICWPEKSGSKNDKIGHKKEPCDRPHNGPKAAHVSIGESPIPGLSFQ</sequence>
<evidence type="ECO:0000313" key="5">
    <source>
        <dbReference type="Proteomes" id="UP001497516"/>
    </source>
</evidence>
<evidence type="ECO:0000256" key="2">
    <source>
        <dbReference type="SAM" id="MobiDB-lite"/>
    </source>
</evidence>
<evidence type="ECO:0000313" key="4">
    <source>
        <dbReference type="EMBL" id="CAL1355066.1"/>
    </source>
</evidence>
<dbReference type="GO" id="GO:0003676">
    <property type="term" value="F:nucleic acid binding"/>
    <property type="evidence" value="ECO:0007669"/>
    <property type="project" value="InterPro"/>
</dbReference>
<accession>A0AAV2CGW3</accession>
<evidence type="ECO:0000259" key="3">
    <source>
        <dbReference type="PROSITE" id="PS50158"/>
    </source>
</evidence>
<evidence type="ECO:0000256" key="1">
    <source>
        <dbReference type="PROSITE-ProRule" id="PRU00047"/>
    </source>
</evidence>
<keyword evidence="1" id="KW-0862">Zinc</keyword>
<name>A0AAV2CGW3_9ROSI</name>
<keyword evidence="1" id="KW-0863">Zinc-finger</keyword>
<protein>
    <recommendedName>
        <fullName evidence="3">CCHC-type domain-containing protein</fullName>
    </recommendedName>
</protein>
<dbReference type="EMBL" id="OZ034813">
    <property type="protein sequence ID" value="CAL1355066.1"/>
    <property type="molecule type" value="Genomic_DNA"/>
</dbReference>